<reference evidence="7" key="1">
    <citation type="journal article" date="2014" name="Int. J. Syst. Evol. Microbiol.">
        <title>Complete genome sequence of Corynebacterium casei LMG S-19264T (=DSM 44701T), isolated from a smear-ripened cheese.</title>
        <authorList>
            <consortium name="US DOE Joint Genome Institute (JGI-PGF)"/>
            <person name="Walter F."/>
            <person name="Albersmeier A."/>
            <person name="Kalinowski J."/>
            <person name="Ruckert C."/>
        </authorList>
    </citation>
    <scope>NUCLEOTIDE SEQUENCE</scope>
    <source>
        <strain evidence="7">JCM 3313</strain>
    </source>
</reference>
<gene>
    <name evidence="7" type="ORF">GCM10010185_15360</name>
</gene>
<feature type="transmembrane region" description="Helical" evidence="6">
    <location>
        <begin position="12"/>
        <end position="31"/>
    </location>
</feature>
<dbReference type="Proteomes" id="UP000639606">
    <property type="component" value="Unassembled WGS sequence"/>
</dbReference>
<keyword evidence="8" id="KW-1185">Reference proteome</keyword>
<feature type="transmembrane region" description="Helical" evidence="6">
    <location>
        <begin position="100"/>
        <end position="116"/>
    </location>
</feature>
<evidence type="ECO:0008006" key="9">
    <source>
        <dbReference type="Google" id="ProtNLM"/>
    </source>
</evidence>
<name>A0A918EBT1_9PSEU</name>
<dbReference type="GO" id="GO:0016020">
    <property type="term" value="C:membrane"/>
    <property type="evidence" value="ECO:0007669"/>
    <property type="project" value="UniProtKB-SubCell"/>
</dbReference>
<organism evidence="7 8">
    <name type="scientific">Saccharothrix coeruleofusca</name>
    <dbReference type="NCBI Taxonomy" id="33919"/>
    <lineage>
        <taxon>Bacteria</taxon>
        <taxon>Bacillati</taxon>
        <taxon>Actinomycetota</taxon>
        <taxon>Actinomycetes</taxon>
        <taxon>Pseudonocardiales</taxon>
        <taxon>Pseudonocardiaceae</taxon>
        <taxon>Saccharothrix</taxon>
    </lineage>
</organism>
<evidence type="ECO:0000313" key="7">
    <source>
        <dbReference type="EMBL" id="GGP44564.1"/>
    </source>
</evidence>
<dbReference type="InterPro" id="IPR032808">
    <property type="entry name" value="DoxX"/>
</dbReference>
<protein>
    <recommendedName>
        <fullName evidence="9">DoxX-like protein</fullName>
    </recommendedName>
</protein>
<sequence>MAERTATARTAVSVLVWGLQLALAAYFAYSGSLLFGDDFVNKFDRIGFGQWLRYLTGVLEVGGAVGLLVPRLCGLAALGLMGVMTGAVVTELFLVDNGDASLPAALLGLAAVVALVRRDTVIALYAGSSPGSSSGSSPGPASAPRLGK</sequence>
<feature type="region of interest" description="Disordered" evidence="5">
    <location>
        <begin position="128"/>
        <end position="148"/>
    </location>
</feature>
<comment type="caution">
    <text evidence="7">The sequence shown here is derived from an EMBL/GenBank/DDBJ whole genome shotgun (WGS) entry which is preliminary data.</text>
</comment>
<keyword evidence="4 6" id="KW-0472">Membrane</keyword>
<evidence type="ECO:0000256" key="3">
    <source>
        <dbReference type="ARBA" id="ARBA00022989"/>
    </source>
</evidence>
<feature type="transmembrane region" description="Helical" evidence="6">
    <location>
        <begin position="76"/>
        <end position="94"/>
    </location>
</feature>
<dbReference type="RefSeq" id="WP_189222390.1">
    <property type="nucleotide sequence ID" value="NZ_BMRG01000002.1"/>
</dbReference>
<reference evidence="7" key="2">
    <citation type="submission" date="2020-09" db="EMBL/GenBank/DDBJ databases">
        <authorList>
            <person name="Sun Q."/>
            <person name="Ohkuma M."/>
        </authorList>
    </citation>
    <scope>NUCLEOTIDE SEQUENCE</scope>
    <source>
        <strain evidence="7">JCM 3313</strain>
    </source>
</reference>
<dbReference type="Pfam" id="PF13564">
    <property type="entry name" value="DoxX_2"/>
    <property type="match status" value="1"/>
</dbReference>
<proteinExistence type="predicted"/>
<accession>A0A918EBT1</accession>
<keyword evidence="2 6" id="KW-0812">Transmembrane</keyword>
<evidence type="ECO:0000313" key="8">
    <source>
        <dbReference type="Proteomes" id="UP000639606"/>
    </source>
</evidence>
<evidence type="ECO:0000256" key="1">
    <source>
        <dbReference type="ARBA" id="ARBA00004141"/>
    </source>
</evidence>
<dbReference type="EMBL" id="BMRG01000002">
    <property type="protein sequence ID" value="GGP44564.1"/>
    <property type="molecule type" value="Genomic_DNA"/>
</dbReference>
<dbReference type="AlphaFoldDB" id="A0A918EBT1"/>
<evidence type="ECO:0000256" key="6">
    <source>
        <dbReference type="SAM" id="Phobius"/>
    </source>
</evidence>
<keyword evidence="3 6" id="KW-1133">Transmembrane helix</keyword>
<evidence type="ECO:0000256" key="2">
    <source>
        <dbReference type="ARBA" id="ARBA00022692"/>
    </source>
</evidence>
<comment type="subcellular location">
    <subcellularLocation>
        <location evidence="1">Membrane</location>
        <topology evidence="1">Multi-pass membrane protein</topology>
    </subcellularLocation>
</comment>
<feature type="transmembrane region" description="Helical" evidence="6">
    <location>
        <begin position="51"/>
        <end position="69"/>
    </location>
</feature>
<evidence type="ECO:0000256" key="4">
    <source>
        <dbReference type="ARBA" id="ARBA00023136"/>
    </source>
</evidence>
<evidence type="ECO:0000256" key="5">
    <source>
        <dbReference type="SAM" id="MobiDB-lite"/>
    </source>
</evidence>